<dbReference type="AlphaFoldDB" id="A0A917L706"/>
<dbReference type="PANTHER" id="PTHR30625">
    <property type="entry name" value="PROTEIN TOLQ"/>
    <property type="match status" value="1"/>
</dbReference>
<evidence type="ECO:0000256" key="1">
    <source>
        <dbReference type="ARBA" id="ARBA00004651"/>
    </source>
</evidence>
<keyword evidence="3 8" id="KW-0812">Transmembrane</keyword>
<feature type="transmembrane region" description="Helical" evidence="8">
    <location>
        <begin position="198"/>
        <end position="221"/>
    </location>
</feature>
<keyword evidence="10" id="KW-0966">Cell projection</keyword>
<comment type="similarity">
    <text evidence="6">Belongs to the exbB/tolQ family.</text>
</comment>
<keyword evidence="10" id="KW-0969">Cilium</keyword>
<feature type="domain" description="MotA/TolQ/ExbB proton channel" evidence="9">
    <location>
        <begin position="128"/>
        <end position="230"/>
    </location>
</feature>
<dbReference type="PANTHER" id="PTHR30625:SF16">
    <property type="entry name" value="BIOPOLYMER TRANSPORT PROTEIN EXBB"/>
    <property type="match status" value="1"/>
</dbReference>
<protein>
    <submittedName>
        <fullName evidence="10">Flagellar motor protein MotA</fullName>
    </submittedName>
</protein>
<evidence type="ECO:0000259" key="9">
    <source>
        <dbReference type="Pfam" id="PF01618"/>
    </source>
</evidence>
<comment type="subcellular location">
    <subcellularLocation>
        <location evidence="1">Cell membrane</location>
        <topology evidence="1">Multi-pass membrane protein</topology>
    </subcellularLocation>
    <subcellularLocation>
        <location evidence="6">Membrane</location>
        <topology evidence="6">Multi-pass membrane protein</topology>
    </subcellularLocation>
</comment>
<evidence type="ECO:0000256" key="6">
    <source>
        <dbReference type="RuleBase" id="RU004057"/>
    </source>
</evidence>
<feature type="region of interest" description="Disordered" evidence="7">
    <location>
        <begin position="96"/>
        <end position="131"/>
    </location>
</feature>
<feature type="compositionally biased region" description="Basic and acidic residues" evidence="7">
    <location>
        <begin position="115"/>
        <end position="131"/>
    </location>
</feature>
<keyword evidence="5 8" id="KW-0472">Membrane</keyword>
<dbReference type="GO" id="GO:0017038">
    <property type="term" value="P:protein import"/>
    <property type="evidence" value="ECO:0007669"/>
    <property type="project" value="TreeGrafter"/>
</dbReference>
<proteinExistence type="inferred from homology"/>
<evidence type="ECO:0000256" key="5">
    <source>
        <dbReference type="ARBA" id="ARBA00023136"/>
    </source>
</evidence>
<reference evidence="10" key="2">
    <citation type="submission" date="2020-09" db="EMBL/GenBank/DDBJ databases">
        <authorList>
            <person name="Sun Q."/>
            <person name="Zhou Y."/>
        </authorList>
    </citation>
    <scope>NUCLEOTIDE SEQUENCE</scope>
    <source>
        <strain evidence="10">CGMCC 1.3617</strain>
    </source>
</reference>
<evidence type="ECO:0000313" key="10">
    <source>
        <dbReference type="EMBL" id="GGJ43597.1"/>
    </source>
</evidence>
<evidence type="ECO:0000256" key="3">
    <source>
        <dbReference type="ARBA" id="ARBA00022692"/>
    </source>
</evidence>
<evidence type="ECO:0000256" key="2">
    <source>
        <dbReference type="ARBA" id="ARBA00022475"/>
    </source>
</evidence>
<reference evidence="10" key="1">
    <citation type="journal article" date="2014" name="Int. J. Syst. Evol. Microbiol.">
        <title>Complete genome sequence of Corynebacterium casei LMG S-19264T (=DSM 44701T), isolated from a smear-ripened cheese.</title>
        <authorList>
            <consortium name="US DOE Joint Genome Institute (JGI-PGF)"/>
            <person name="Walter F."/>
            <person name="Albersmeier A."/>
            <person name="Kalinowski J."/>
            <person name="Ruckert C."/>
        </authorList>
    </citation>
    <scope>NUCLEOTIDE SEQUENCE</scope>
    <source>
        <strain evidence="10">CGMCC 1.3617</strain>
    </source>
</reference>
<gene>
    <name evidence="10" type="ORF">GCM10011320_58880</name>
</gene>
<keyword evidence="6" id="KW-0813">Transport</keyword>
<dbReference type="Proteomes" id="UP000661507">
    <property type="component" value="Unassembled WGS sequence"/>
</dbReference>
<evidence type="ECO:0000256" key="4">
    <source>
        <dbReference type="ARBA" id="ARBA00022989"/>
    </source>
</evidence>
<keyword evidence="10" id="KW-0282">Flagellum</keyword>
<feature type="transmembrane region" description="Helical" evidence="8">
    <location>
        <begin position="57"/>
        <end position="77"/>
    </location>
</feature>
<comment type="caution">
    <text evidence="10">The sequence shown here is derived from an EMBL/GenBank/DDBJ whole genome shotgun (WGS) entry which is preliminary data.</text>
</comment>
<name>A0A917L706_9PROT</name>
<accession>A0A917L706</accession>
<organism evidence="10 11">
    <name type="scientific">Neoroseomonas lacus</name>
    <dbReference type="NCBI Taxonomy" id="287609"/>
    <lineage>
        <taxon>Bacteria</taxon>
        <taxon>Pseudomonadati</taxon>
        <taxon>Pseudomonadota</taxon>
        <taxon>Alphaproteobacteria</taxon>
        <taxon>Acetobacterales</taxon>
        <taxon>Acetobacteraceae</taxon>
        <taxon>Neoroseomonas</taxon>
    </lineage>
</organism>
<dbReference type="EMBL" id="BMKW01000027">
    <property type="protein sequence ID" value="GGJ43597.1"/>
    <property type="molecule type" value="Genomic_DNA"/>
</dbReference>
<feature type="transmembrane region" description="Helical" evidence="8">
    <location>
        <begin position="156"/>
        <end position="178"/>
    </location>
</feature>
<dbReference type="InterPro" id="IPR050790">
    <property type="entry name" value="ExbB/TolQ_transport"/>
</dbReference>
<dbReference type="Pfam" id="PF01618">
    <property type="entry name" value="MotA_ExbB"/>
    <property type="match status" value="1"/>
</dbReference>
<keyword evidence="6" id="KW-0653">Protein transport</keyword>
<keyword evidence="2" id="KW-1003">Cell membrane</keyword>
<dbReference type="GO" id="GO:0005886">
    <property type="term" value="C:plasma membrane"/>
    <property type="evidence" value="ECO:0007669"/>
    <property type="project" value="UniProtKB-SubCell"/>
</dbReference>
<evidence type="ECO:0000256" key="7">
    <source>
        <dbReference type="SAM" id="MobiDB-lite"/>
    </source>
</evidence>
<dbReference type="InterPro" id="IPR002898">
    <property type="entry name" value="MotA_ExbB_proton_chnl"/>
</dbReference>
<dbReference type="RefSeq" id="WP_188973627.1">
    <property type="nucleotide sequence ID" value="NZ_BMKW01000027.1"/>
</dbReference>
<sequence>MNPDNVAPNALPAAPAMPVDGLAHAVTQAPPPDAPVEALAQAADHSLLGLVIQAGPVVQGVMGALVLASVICWAIMIEKSILLGRLRREIRLLSNTGDSGATSGEGPAARIQRAAAREWAEGRDHDESRGEYRERIERAMRETLSATMRRAQSGTAFLATTGAVGPFVGLFGTVWGIMGSFQGIAQMHDTSLAVVAPGIAEALLATAIGLFAAIPAVIGYNRIARRVAGLRAEALAAIAAISARLSSRPPRDGNLARAAE</sequence>
<keyword evidence="11" id="KW-1185">Reference proteome</keyword>
<evidence type="ECO:0000313" key="11">
    <source>
        <dbReference type="Proteomes" id="UP000661507"/>
    </source>
</evidence>
<evidence type="ECO:0000256" key="8">
    <source>
        <dbReference type="SAM" id="Phobius"/>
    </source>
</evidence>
<keyword evidence="4 8" id="KW-1133">Transmembrane helix</keyword>